<feature type="domain" description="PIN" evidence="2">
    <location>
        <begin position="1"/>
        <end position="91"/>
    </location>
</feature>
<evidence type="ECO:0000313" key="3">
    <source>
        <dbReference type="EMBL" id="VVM06882.1"/>
    </source>
</evidence>
<dbReference type="Pfam" id="PF01850">
    <property type="entry name" value="PIN"/>
    <property type="match status" value="1"/>
</dbReference>
<dbReference type="InterPro" id="IPR002716">
    <property type="entry name" value="PIN_dom"/>
</dbReference>
<dbReference type="PANTHER" id="PTHR35901">
    <property type="entry name" value="RIBONUCLEASE VAPC3"/>
    <property type="match status" value="1"/>
</dbReference>
<dbReference type="PANTHER" id="PTHR35901:SF1">
    <property type="entry name" value="EXONUCLEASE VAPC9"/>
    <property type="match status" value="1"/>
</dbReference>
<dbReference type="RefSeq" id="WP_246186576.1">
    <property type="nucleotide sequence ID" value="NZ_CABFVA020000076.1"/>
</dbReference>
<evidence type="ECO:0000256" key="1">
    <source>
        <dbReference type="ARBA" id="ARBA00022842"/>
    </source>
</evidence>
<dbReference type="InterPro" id="IPR029060">
    <property type="entry name" value="PIN-like_dom_sf"/>
</dbReference>
<keyword evidence="4" id="KW-1185">Reference proteome</keyword>
<dbReference type="CDD" id="cd09873">
    <property type="entry name" value="PIN_Pae0151-like"/>
    <property type="match status" value="1"/>
</dbReference>
<accession>A0A5E6MBF3</accession>
<gene>
    <name evidence="3" type="ORF">MAMT_01446</name>
</gene>
<sequence length="118" mass="13320">MPALWYLELSNVLPQAERCGRITASDVAMRLDLIAELPISVDQETTARAWREILTMARAEGLTTYDATYLELAARRDLLLLTKDHELAEAANRQGVMVLPSQAKTALPPTTKRWRRKT</sequence>
<dbReference type="AlphaFoldDB" id="A0A5E6MBF3"/>
<dbReference type="SUPFAM" id="SSF88723">
    <property type="entry name" value="PIN domain-like"/>
    <property type="match status" value="1"/>
</dbReference>
<dbReference type="Proteomes" id="UP000334923">
    <property type="component" value="Unassembled WGS sequence"/>
</dbReference>
<organism evidence="3 4">
    <name type="scientific">Methylacidimicrobium tartarophylax</name>
    <dbReference type="NCBI Taxonomy" id="1041768"/>
    <lineage>
        <taxon>Bacteria</taxon>
        <taxon>Pseudomonadati</taxon>
        <taxon>Verrucomicrobiota</taxon>
        <taxon>Methylacidimicrobium</taxon>
    </lineage>
</organism>
<name>A0A5E6MBF3_9BACT</name>
<dbReference type="Gene3D" id="3.40.50.1010">
    <property type="entry name" value="5'-nuclease"/>
    <property type="match status" value="1"/>
</dbReference>
<dbReference type="InterPro" id="IPR044153">
    <property type="entry name" value="PIN_Pae0151-like"/>
</dbReference>
<proteinExistence type="predicted"/>
<keyword evidence="1" id="KW-0460">Magnesium</keyword>
<dbReference type="EMBL" id="CABFVA020000076">
    <property type="protein sequence ID" value="VVM06882.1"/>
    <property type="molecule type" value="Genomic_DNA"/>
</dbReference>
<evidence type="ECO:0000259" key="2">
    <source>
        <dbReference type="Pfam" id="PF01850"/>
    </source>
</evidence>
<evidence type="ECO:0000313" key="4">
    <source>
        <dbReference type="Proteomes" id="UP000334923"/>
    </source>
</evidence>
<protein>
    <recommendedName>
        <fullName evidence="2">PIN domain-containing protein</fullName>
    </recommendedName>
</protein>
<reference evidence="3 4" key="1">
    <citation type="submission" date="2019-09" db="EMBL/GenBank/DDBJ databases">
        <authorList>
            <person name="Cremers G."/>
        </authorList>
    </citation>
    <scope>NUCLEOTIDE SEQUENCE [LARGE SCALE GENOMIC DNA]</scope>
    <source>
        <strain evidence="3">4A</strain>
    </source>
</reference>
<dbReference type="InterPro" id="IPR051619">
    <property type="entry name" value="TypeII_TA_RNase_PINc/VapC"/>
</dbReference>